<dbReference type="Pfam" id="PF00557">
    <property type="entry name" value="Peptidase_M24"/>
    <property type="match status" value="1"/>
</dbReference>
<dbReference type="InterPro" id="IPR036005">
    <property type="entry name" value="Creatinase/aminopeptidase-like"/>
</dbReference>
<accession>A0A9D1S556</accession>
<evidence type="ECO:0000256" key="7">
    <source>
        <dbReference type="ARBA" id="ARBA00023211"/>
    </source>
</evidence>
<dbReference type="SUPFAM" id="SSF53092">
    <property type="entry name" value="Creatinase/prolidase N-terminal domain"/>
    <property type="match status" value="1"/>
</dbReference>
<comment type="similarity">
    <text evidence="3">Belongs to the peptidase M24B family.</text>
</comment>
<evidence type="ECO:0000256" key="6">
    <source>
        <dbReference type="ARBA" id="ARBA00022801"/>
    </source>
</evidence>
<dbReference type="Gene3D" id="3.90.230.10">
    <property type="entry name" value="Creatinase/methionine aminopeptidase superfamily"/>
    <property type="match status" value="1"/>
</dbReference>
<comment type="cofactor">
    <cofactor evidence="2">
        <name>Mn(2+)</name>
        <dbReference type="ChEBI" id="CHEBI:29035"/>
    </cofactor>
</comment>
<keyword evidence="5" id="KW-0479">Metal-binding</keyword>
<dbReference type="InterPro" id="IPR052433">
    <property type="entry name" value="X-Pro_dipept-like"/>
</dbReference>
<evidence type="ECO:0000256" key="3">
    <source>
        <dbReference type="ARBA" id="ARBA00008766"/>
    </source>
</evidence>
<dbReference type="EC" id="3.4.11.9" evidence="4"/>
<comment type="caution">
    <text evidence="9">The sequence shown here is derived from an EMBL/GenBank/DDBJ whole genome shotgun (WGS) entry which is preliminary data.</text>
</comment>
<reference evidence="9" key="1">
    <citation type="submission" date="2020-10" db="EMBL/GenBank/DDBJ databases">
        <authorList>
            <person name="Gilroy R."/>
        </authorList>
    </citation>
    <scope>NUCLEOTIDE SEQUENCE</scope>
    <source>
        <strain evidence="9">ChiSxjej2B14-8506</strain>
    </source>
</reference>
<dbReference type="InterPro" id="IPR007865">
    <property type="entry name" value="Aminopep_P_N"/>
</dbReference>
<dbReference type="InterPro" id="IPR029149">
    <property type="entry name" value="Creatin/AminoP/Spt16_N"/>
</dbReference>
<evidence type="ECO:0000313" key="10">
    <source>
        <dbReference type="Proteomes" id="UP000824123"/>
    </source>
</evidence>
<dbReference type="EMBL" id="DVNK01000063">
    <property type="protein sequence ID" value="HIU47659.1"/>
    <property type="molecule type" value="Genomic_DNA"/>
</dbReference>
<dbReference type="SMART" id="SM01011">
    <property type="entry name" value="AMP_N"/>
    <property type="match status" value="1"/>
</dbReference>
<proteinExistence type="inferred from homology"/>
<keyword evidence="9" id="KW-0645">Protease</keyword>
<sequence>MDKSFYIANRKELYSRVGESALIVLLAGHAPRRSADAYYNFYCNRNFAYVTGACDATTQGFIFMAEKHGEDVHETLFILPPDAHAERWTGRRMKPDEARELTGIQDIAYLSEFETRFHKAASAAARLELWTDIDRLSFAEADNESVEFTNRALKAYPALESHNLLPLLKSMRTFKKPCELEAMRKAMTITREGILDMMHASKPGMYEYEYKAIFDAALTRNGVLEPAFQPIISAGNNNFCIHYYSYTGRAQDGDMILNDVGACWDNLGNDVSRGFPCNGKFSEKQRLLYTCAYNTSNYMFSIIKPGMPMASVDQTARRYCFEQLKGIGLCDKYEDVGKYMWHGGAHHVGFDTHDVVDMAHPVAPGMVFCVDIGIYCEEWGIGFRLEDNCLVLEDGCENLSRDIPRSIDEIEAEMARR</sequence>
<evidence type="ECO:0000313" key="9">
    <source>
        <dbReference type="EMBL" id="HIU47659.1"/>
    </source>
</evidence>
<organism evidence="9 10">
    <name type="scientific">Candidatus Fimadaptatus faecigallinarum</name>
    <dbReference type="NCBI Taxonomy" id="2840814"/>
    <lineage>
        <taxon>Bacteria</taxon>
        <taxon>Bacillati</taxon>
        <taxon>Bacillota</taxon>
        <taxon>Clostridia</taxon>
        <taxon>Eubacteriales</taxon>
        <taxon>Candidatus Fimadaptatus</taxon>
    </lineage>
</organism>
<dbReference type="Gene3D" id="3.40.350.10">
    <property type="entry name" value="Creatinase/prolidase N-terminal domain"/>
    <property type="match status" value="1"/>
</dbReference>
<reference evidence="9" key="2">
    <citation type="journal article" date="2021" name="PeerJ">
        <title>Extensive microbial diversity within the chicken gut microbiome revealed by metagenomics and culture.</title>
        <authorList>
            <person name="Gilroy R."/>
            <person name="Ravi A."/>
            <person name="Getino M."/>
            <person name="Pursley I."/>
            <person name="Horton D.L."/>
            <person name="Alikhan N.F."/>
            <person name="Baker D."/>
            <person name="Gharbi K."/>
            <person name="Hall N."/>
            <person name="Watson M."/>
            <person name="Adriaenssens E.M."/>
            <person name="Foster-Nyarko E."/>
            <person name="Jarju S."/>
            <person name="Secka A."/>
            <person name="Antonio M."/>
            <person name="Oren A."/>
            <person name="Chaudhuri R.R."/>
            <person name="La Ragione R."/>
            <person name="Hildebrand F."/>
            <person name="Pallen M.J."/>
        </authorList>
    </citation>
    <scope>NUCLEOTIDE SEQUENCE</scope>
    <source>
        <strain evidence="9">ChiSxjej2B14-8506</strain>
    </source>
</reference>
<dbReference type="AlphaFoldDB" id="A0A9D1S556"/>
<keyword evidence="6" id="KW-0378">Hydrolase</keyword>
<protein>
    <recommendedName>
        <fullName evidence="4">Xaa-Pro aminopeptidase</fullName>
        <ecNumber evidence="4">3.4.11.9</ecNumber>
    </recommendedName>
</protein>
<dbReference type="GO" id="GO:0006508">
    <property type="term" value="P:proteolysis"/>
    <property type="evidence" value="ECO:0007669"/>
    <property type="project" value="TreeGrafter"/>
</dbReference>
<dbReference type="Pfam" id="PF05195">
    <property type="entry name" value="AMP_N"/>
    <property type="match status" value="1"/>
</dbReference>
<dbReference type="SUPFAM" id="SSF55920">
    <property type="entry name" value="Creatinase/aminopeptidase"/>
    <property type="match status" value="1"/>
</dbReference>
<evidence type="ECO:0000259" key="8">
    <source>
        <dbReference type="SMART" id="SM01011"/>
    </source>
</evidence>
<evidence type="ECO:0000256" key="5">
    <source>
        <dbReference type="ARBA" id="ARBA00022723"/>
    </source>
</evidence>
<comment type="catalytic activity">
    <reaction evidence="1">
        <text>Release of any N-terminal amino acid, including proline, that is linked to proline, even from a dipeptide or tripeptide.</text>
        <dbReference type="EC" id="3.4.11.9"/>
    </reaction>
</comment>
<name>A0A9D1S556_9FIRM</name>
<evidence type="ECO:0000256" key="1">
    <source>
        <dbReference type="ARBA" id="ARBA00001424"/>
    </source>
</evidence>
<dbReference type="GO" id="GO:0070006">
    <property type="term" value="F:metalloaminopeptidase activity"/>
    <property type="evidence" value="ECO:0007669"/>
    <property type="project" value="InterPro"/>
</dbReference>
<dbReference type="GO" id="GO:0005829">
    <property type="term" value="C:cytosol"/>
    <property type="evidence" value="ECO:0007669"/>
    <property type="project" value="TreeGrafter"/>
</dbReference>
<evidence type="ECO:0000256" key="2">
    <source>
        <dbReference type="ARBA" id="ARBA00001936"/>
    </source>
</evidence>
<dbReference type="PANTHER" id="PTHR43226">
    <property type="entry name" value="XAA-PRO AMINOPEPTIDASE 3"/>
    <property type="match status" value="1"/>
</dbReference>
<dbReference type="InterPro" id="IPR000994">
    <property type="entry name" value="Pept_M24"/>
</dbReference>
<dbReference type="GO" id="GO:0030145">
    <property type="term" value="F:manganese ion binding"/>
    <property type="evidence" value="ECO:0007669"/>
    <property type="project" value="InterPro"/>
</dbReference>
<dbReference type="Proteomes" id="UP000824123">
    <property type="component" value="Unassembled WGS sequence"/>
</dbReference>
<evidence type="ECO:0000256" key="4">
    <source>
        <dbReference type="ARBA" id="ARBA00012574"/>
    </source>
</evidence>
<keyword evidence="9" id="KW-0031">Aminopeptidase</keyword>
<feature type="domain" description="Aminopeptidase P N-terminal" evidence="8">
    <location>
        <begin position="1"/>
        <end position="138"/>
    </location>
</feature>
<keyword evidence="7" id="KW-0464">Manganese</keyword>
<gene>
    <name evidence="9" type="ORF">IAC59_10460</name>
</gene>
<dbReference type="PANTHER" id="PTHR43226:SF4">
    <property type="entry name" value="XAA-PRO AMINOPEPTIDASE 3"/>
    <property type="match status" value="1"/>
</dbReference>